<dbReference type="OMA" id="CWTPVLQ"/>
<protein>
    <submittedName>
        <fullName evidence="1">Uncharacterized protein</fullName>
    </submittedName>
</protein>
<organism evidence="1 2">
    <name type="scientific">Macleaya cordata</name>
    <name type="common">Five-seeded plume-poppy</name>
    <name type="synonym">Bocconia cordata</name>
    <dbReference type="NCBI Taxonomy" id="56857"/>
    <lineage>
        <taxon>Eukaryota</taxon>
        <taxon>Viridiplantae</taxon>
        <taxon>Streptophyta</taxon>
        <taxon>Embryophyta</taxon>
        <taxon>Tracheophyta</taxon>
        <taxon>Spermatophyta</taxon>
        <taxon>Magnoliopsida</taxon>
        <taxon>Ranunculales</taxon>
        <taxon>Papaveraceae</taxon>
        <taxon>Papaveroideae</taxon>
        <taxon>Macleaya</taxon>
    </lineage>
</organism>
<evidence type="ECO:0000313" key="2">
    <source>
        <dbReference type="Proteomes" id="UP000195402"/>
    </source>
</evidence>
<gene>
    <name evidence="1" type="ORF">BVC80_8809g24</name>
</gene>
<dbReference type="Proteomes" id="UP000195402">
    <property type="component" value="Unassembled WGS sequence"/>
</dbReference>
<dbReference type="AlphaFoldDB" id="A0A200QEH8"/>
<evidence type="ECO:0000313" key="1">
    <source>
        <dbReference type="EMBL" id="OVA08876.1"/>
    </source>
</evidence>
<dbReference type="EMBL" id="MVGT01002240">
    <property type="protein sequence ID" value="OVA08876.1"/>
    <property type="molecule type" value="Genomic_DNA"/>
</dbReference>
<dbReference type="OrthoDB" id="1304043at2759"/>
<dbReference type="InParanoid" id="A0A200QEH8"/>
<sequence>MELKHFVEENKGMSSPKRDCRRLSIAARNQKATTRCNLLEAIAQAHGGGVVSRMDEDGVVRMKIVVKKQDLKHMLQMMENGKKDNVTHQTSPLVSSSLSLEQRLHVMRRRQLRRAEHVKGSRRTWHPALQSIPEVDL</sequence>
<proteinExistence type="predicted"/>
<reference evidence="1 2" key="1">
    <citation type="journal article" date="2017" name="Mol. Plant">
        <title>The Genome of Medicinal Plant Macleaya cordata Provides New Insights into Benzylisoquinoline Alkaloids Metabolism.</title>
        <authorList>
            <person name="Liu X."/>
            <person name="Liu Y."/>
            <person name="Huang P."/>
            <person name="Ma Y."/>
            <person name="Qing Z."/>
            <person name="Tang Q."/>
            <person name="Cao H."/>
            <person name="Cheng P."/>
            <person name="Zheng Y."/>
            <person name="Yuan Z."/>
            <person name="Zhou Y."/>
            <person name="Liu J."/>
            <person name="Tang Z."/>
            <person name="Zhuo Y."/>
            <person name="Zhang Y."/>
            <person name="Yu L."/>
            <person name="Huang J."/>
            <person name="Yang P."/>
            <person name="Peng Q."/>
            <person name="Zhang J."/>
            <person name="Jiang W."/>
            <person name="Zhang Z."/>
            <person name="Lin K."/>
            <person name="Ro D.K."/>
            <person name="Chen X."/>
            <person name="Xiong X."/>
            <person name="Shang Y."/>
            <person name="Huang S."/>
            <person name="Zeng J."/>
        </authorList>
    </citation>
    <scope>NUCLEOTIDE SEQUENCE [LARGE SCALE GENOMIC DNA]</scope>
    <source>
        <strain evidence="2">cv. BLH2017</strain>
        <tissue evidence="1">Root</tissue>
    </source>
</reference>
<accession>A0A200QEH8</accession>
<name>A0A200QEH8_MACCD</name>
<keyword evidence="2" id="KW-1185">Reference proteome</keyword>
<comment type="caution">
    <text evidence="1">The sequence shown here is derived from an EMBL/GenBank/DDBJ whole genome shotgun (WGS) entry which is preliminary data.</text>
</comment>